<protein>
    <submittedName>
        <fullName evidence="2">F-box LRR-repeat 4</fullName>
    </submittedName>
</protein>
<dbReference type="Pfam" id="PF25372">
    <property type="entry name" value="DUF7885"/>
    <property type="match status" value="1"/>
</dbReference>
<dbReference type="Gramene" id="OE9A041438T1">
    <property type="protein sequence ID" value="OE9A041438C1"/>
    <property type="gene ID" value="OE9A041438"/>
</dbReference>
<dbReference type="InterPro" id="IPR057207">
    <property type="entry name" value="FBXL15_LRR"/>
</dbReference>
<dbReference type="PANTHER" id="PTHR13318">
    <property type="entry name" value="PARTNER OF PAIRED, ISOFORM B-RELATED"/>
    <property type="match status" value="1"/>
</dbReference>
<feature type="domain" description="F-box/LRR-repeat protein 15-like leucin rich repeat" evidence="1">
    <location>
        <begin position="24"/>
        <end position="132"/>
    </location>
</feature>
<dbReference type="Proteomes" id="UP000594638">
    <property type="component" value="Unassembled WGS sequence"/>
</dbReference>
<proteinExistence type="predicted"/>
<dbReference type="EMBL" id="CACTIH010007244">
    <property type="protein sequence ID" value="CAA3005389.1"/>
    <property type="molecule type" value="Genomic_DNA"/>
</dbReference>
<dbReference type="InterPro" id="IPR032675">
    <property type="entry name" value="LRR_dom_sf"/>
</dbReference>
<evidence type="ECO:0000313" key="3">
    <source>
        <dbReference type="Proteomes" id="UP000594638"/>
    </source>
</evidence>
<accession>A0A8S0THM7</accession>
<dbReference type="SUPFAM" id="SSF52047">
    <property type="entry name" value="RNI-like"/>
    <property type="match status" value="1"/>
</dbReference>
<dbReference type="OrthoDB" id="6066220at2759"/>
<organism evidence="2 3">
    <name type="scientific">Olea europaea subsp. europaea</name>
    <dbReference type="NCBI Taxonomy" id="158383"/>
    <lineage>
        <taxon>Eukaryota</taxon>
        <taxon>Viridiplantae</taxon>
        <taxon>Streptophyta</taxon>
        <taxon>Embryophyta</taxon>
        <taxon>Tracheophyta</taxon>
        <taxon>Spermatophyta</taxon>
        <taxon>Magnoliopsida</taxon>
        <taxon>eudicotyledons</taxon>
        <taxon>Gunneridae</taxon>
        <taxon>Pentapetalae</taxon>
        <taxon>asterids</taxon>
        <taxon>lamiids</taxon>
        <taxon>Lamiales</taxon>
        <taxon>Oleaceae</taxon>
        <taxon>Oleeae</taxon>
        <taxon>Olea</taxon>
    </lineage>
</organism>
<reference evidence="2 3" key="1">
    <citation type="submission" date="2019-12" db="EMBL/GenBank/DDBJ databases">
        <authorList>
            <person name="Alioto T."/>
            <person name="Alioto T."/>
            <person name="Gomez Garrido J."/>
        </authorList>
    </citation>
    <scope>NUCLEOTIDE SEQUENCE [LARGE SCALE GENOMIC DNA]</scope>
</reference>
<dbReference type="InterPro" id="IPR006553">
    <property type="entry name" value="Leu-rich_rpt_Cys-con_subtyp"/>
</dbReference>
<evidence type="ECO:0000259" key="1">
    <source>
        <dbReference type="Pfam" id="PF25372"/>
    </source>
</evidence>
<name>A0A8S0THM7_OLEEU</name>
<comment type="caution">
    <text evidence="2">The sequence shown here is derived from an EMBL/GenBank/DDBJ whole genome shotgun (WGS) entry which is preliminary data.</text>
</comment>
<keyword evidence="3" id="KW-1185">Reference proteome</keyword>
<dbReference type="AlphaFoldDB" id="A0A8S0THM7"/>
<sequence length="212" mass="23342">MQEEARLINQFLLNVETMSKQNGIRNSYLSDFGLVAIGDGFTKLESLSLYWCLNVTYVELIYIVEKCKFFKCLDLEGCCIGDEGVAAIGKYYTRLEDLNLLQCTSLTDSGLVQLALGRGRTLKSLCLADCRSPTGISLEAVGLYCISLDALSIESEFINNEGLLSIAKGCSLLKSLKLNCINITDEALQAVGKFCLLLEFLALSQCEKLTDK</sequence>
<dbReference type="Gene3D" id="3.80.10.10">
    <property type="entry name" value="Ribonuclease Inhibitor"/>
    <property type="match status" value="2"/>
</dbReference>
<dbReference type="GO" id="GO:0031146">
    <property type="term" value="P:SCF-dependent proteasomal ubiquitin-dependent protein catabolic process"/>
    <property type="evidence" value="ECO:0007669"/>
    <property type="project" value="TreeGrafter"/>
</dbReference>
<dbReference type="GO" id="GO:0019005">
    <property type="term" value="C:SCF ubiquitin ligase complex"/>
    <property type="evidence" value="ECO:0007669"/>
    <property type="project" value="TreeGrafter"/>
</dbReference>
<dbReference type="SMART" id="SM00367">
    <property type="entry name" value="LRR_CC"/>
    <property type="match status" value="6"/>
</dbReference>
<evidence type="ECO:0000313" key="2">
    <source>
        <dbReference type="EMBL" id="CAA3005389.1"/>
    </source>
</evidence>
<gene>
    <name evidence="2" type="ORF">OLEA9_A041438</name>
</gene>